<name>A0A068SC43_9FUNG</name>
<dbReference type="EMBL" id="CBTN010000069">
    <property type="protein sequence ID" value="CDH59412.1"/>
    <property type="molecule type" value="Genomic_DNA"/>
</dbReference>
<dbReference type="Proteomes" id="UP000027586">
    <property type="component" value="Unassembled WGS sequence"/>
</dbReference>
<comment type="caution">
    <text evidence="1">The sequence shown here is derived from an EMBL/GenBank/DDBJ whole genome shotgun (WGS) entry which is preliminary data.</text>
</comment>
<sequence length="302" mass="34750">MLRLLLVLSRFIHRSRQLLSRIASFLWRFIEQQHNMDGMETRFFFEGRTLLRITTSPIQMHPLTTVAACGSTAQVVPKSADEGLIWVTVKFGVLAPCFLREGANSNELSWIHVLRSTAMIAKYYWMGLEKFVYCASFIGESCHGQGEIATLSTSWPYYIVRWFRYHLLYTSFYLHLKQQATTSISFGVVKVYLVRLWFWSSTILLMDIQLRVPVIGGSYQQLAQETTTMSNRIHTLSVNNIYSILWIFIIGQLLSSRALCSVRLLWVCHISNKLHTMFVCLLVLSTSIDRPRQLSSSNTPSS</sequence>
<accession>A0A068SC43</accession>
<organism evidence="1 2">
    <name type="scientific">Lichtheimia corymbifera JMRC:FSU:9682</name>
    <dbReference type="NCBI Taxonomy" id="1263082"/>
    <lineage>
        <taxon>Eukaryota</taxon>
        <taxon>Fungi</taxon>
        <taxon>Fungi incertae sedis</taxon>
        <taxon>Mucoromycota</taxon>
        <taxon>Mucoromycotina</taxon>
        <taxon>Mucoromycetes</taxon>
        <taxon>Mucorales</taxon>
        <taxon>Lichtheimiaceae</taxon>
        <taxon>Lichtheimia</taxon>
    </lineage>
</organism>
<evidence type="ECO:0000313" key="1">
    <source>
        <dbReference type="EMBL" id="CDH59412.1"/>
    </source>
</evidence>
<keyword evidence="2" id="KW-1185">Reference proteome</keyword>
<dbReference type="VEuPathDB" id="FungiDB:LCOR_10226.1"/>
<reference evidence="1" key="1">
    <citation type="submission" date="2013-08" db="EMBL/GenBank/DDBJ databases">
        <title>Gene expansion shapes genome architecture in the human pathogen Lichtheimia corymbifera: an evolutionary genomics analysis in the ancient terrestrial Mucorales (Mucoromycotina).</title>
        <authorList>
            <person name="Schwartze V.U."/>
            <person name="Winter S."/>
            <person name="Shelest E."/>
            <person name="Marcet-Houben M."/>
            <person name="Horn F."/>
            <person name="Wehner S."/>
            <person name="Hoffmann K."/>
            <person name="Riege K."/>
            <person name="Sammeth M."/>
            <person name="Nowrousian M."/>
            <person name="Valiante V."/>
            <person name="Linde J."/>
            <person name="Jacobsen I.D."/>
            <person name="Marz M."/>
            <person name="Brakhage A.A."/>
            <person name="Gabaldon T."/>
            <person name="Bocker S."/>
            <person name="Voigt K."/>
        </authorList>
    </citation>
    <scope>NUCLEOTIDE SEQUENCE [LARGE SCALE GENOMIC DNA]</scope>
    <source>
        <strain evidence="1">FSU 9682</strain>
    </source>
</reference>
<protein>
    <submittedName>
        <fullName evidence="1">Uncharacterized protein</fullName>
    </submittedName>
</protein>
<gene>
    <name evidence="1" type="ORF">LCOR_10226.1</name>
</gene>
<dbReference type="AlphaFoldDB" id="A0A068SC43"/>
<proteinExistence type="predicted"/>
<evidence type="ECO:0000313" key="2">
    <source>
        <dbReference type="Proteomes" id="UP000027586"/>
    </source>
</evidence>